<dbReference type="InterPro" id="IPR039422">
    <property type="entry name" value="MarR/SlyA-like"/>
</dbReference>
<feature type="domain" description="HTH marR-type" evidence="1">
    <location>
        <begin position="11"/>
        <end position="143"/>
    </location>
</feature>
<keyword evidence="3" id="KW-1185">Reference proteome</keyword>
<dbReference type="PANTHER" id="PTHR33164:SF43">
    <property type="entry name" value="HTH-TYPE TRANSCRIPTIONAL REPRESSOR YETL"/>
    <property type="match status" value="1"/>
</dbReference>
<dbReference type="SMART" id="SM00347">
    <property type="entry name" value="HTH_MARR"/>
    <property type="match status" value="1"/>
</dbReference>
<dbReference type="InterPro" id="IPR036390">
    <property type="entry name" value="WH_DNA-bd_sf"/>
</dbReference>
<dbReference type="Gene3D" id="1.10.10.10">
    <property type="entry name" value="Winged helix-like DNA-binding domain superfamily/Winged helix DNA-binding domain"/>
    <property type="match status" value="1"/>
</dbReference>
<evidence type="ECO:0000259" key="1">
    <source>
        <dbReference type="PROSITE" id="PS50995"/>
    </source>
</evidence>
<evidence type="ECO:0000313" key="2">
    <source>
        <dbReference type="EMBL" id="SHH27908.1"/>
    </source>
</evidence>
<dbReference type="GO" id="GO:0003677">
    <property type="term" value="F:DNA binding"/>
    <property type="evidence" value="ECO:0007669"/>
    <property type="project" value="UniProtKB-KW"/>
</dbReference>
<dbReference type="InterPro" id="IPR000835">
    <property type="entry name" value="HTH_MarR-typ"/>
</dbReference>
<evidence type="ECO:0000313" key="3">
    <source>
        <dbReference type="Proteomes" id="UP000184471"/>
    </source>
</evidence>
<proteinExistence type="predicted"/>
<dbReference type="AlphaFoldDB" id="A0A1M5RP83"/>
<dbReference type="Proteomes" id="UP000184471">
    <property type="component" value="Unassembled WGS sequence"/>
</dbReference>
<dbReference type="STRING" id="1070870.SAMN05444351_4432"/>
<gene>
    <name evidence="2" type="ORF">SAMN05444351_4432</name>
</gene>
<dbReference type="PANTHER" id="PTHR33164">
    <property type="entry name" value="TRANSCRIPTIONAL REGULATOR, MARR FAMILY"/>
    <property type="match status" value="1"/>
</dbReference>
<protein>
    <submittedName>
        <fullName evidence="2">DNA-binding transcriptional regulator, MarR family</fullName>
    </submittedName>
</protein>
<dbReference type="GO" id="GO:0003700">
    <property type="term" value="F:DNA-binding transcription factor activity"/>
    <property type="evidence" value="ECO:0007669"/>
    <property type="project" value="InterPro"/>
</dbReference>
<keyword evidence="2" id="KW-0238">DNA-binding</keyword>
<dbReference type="SUPFAM" id="SSF46785">
    <property type="entry name" value="Winged helix' DNA-binding domain"/>
    <property type="match status" value="1"/>
</dbReference>
<dbReference type="Pfam" id="PF12802">
    <property type="entry name" value="MarR_2"/>
    <property type="match status" value="1"/>
</dbReference>
<dbReference type="InterPro" id="IPR036388">
    <property type="entry name" value="WH-like_DNA-bd_sf"/>
</dbReference>
<dbReference type="PROSITE" id="PS50995">
    <property type="entry name" value="HTH_MARR_2"/>
    <property type="match status" value="1"/>
</dbReference>
<name>A0A1M5RP83_9ACTN</name>
<sequence length="149" mass="15650">MSQEGGVGDVDRAVGYVLKQAATVLRGAMDTALRPLGLTVSQYATLELLDQRPGSSVAELARAAFVTRQAMTGVLAGLQDAGWVSRPAVAPQGRALPATVTDEGRRRLREASVAVAGVQERMLAGLTPDRRERLLADLQECVAALEPGA</sequence>
<dbReference type="EMBL" id="FQVX01000006">
    <property type="protein sequence ID" value="SHH27908.1"/>
    <property type="molecule type" value="Genomic_DNA"/>
</dbReference>
<reference evidence="2 3" key="1">
    <citation type="submission" date="2016-11" db="EMBL/GenBank/DDBJ databases">
        <authorList>
            <person name="Jaros S."/>
            <person name="Januszkiewicz K."/>
            <person name="Wedrychowicz H."/>
        </authorList>
    </citation>
    <scope>NUCLEOTIDE SEQUENCE [LARGE SCALE GENOMIC DNA]</scope>
    <source>
        <strain evidence="2 3">DSM 45408</strain>
    </source>
</reference>
<dbReference type="RefSeq" id="WP_073422545.1">
    <property type="nucleotide sequence ID" value="NZ_FQVX01000006.1"/>
</dbReference>
<organism evidence="2 3">
    <name type="scientific">Geodermatophilus nigrescens</name>
    <dbReference type="NCBI Taxonomy" id="1070870"/>
    <lineage>
        <taxon>Bacteria</taxon>
        <taxon>Bacillati</taxon>
        <taxon>Actinomycetota</taxon>
        <taxon>Actinomycetes</taxon>
        <taxon>Geodermatophilales</taxon>
        <taxon>Geodermatophilaceae</taxon>
        <taxon>Geodermatophilus</taxon>
    </lineage>
</organism>
<dbReference type="GO" id="GO:0006950">
    <property type="term" value="P:response to stress"/>
    <property type="evidence" value="ECO:0007669"/>
    <property type="project" value="TreeGrafter"/>
</dbReference>
<dbReference type="OrthoDB" id="3177763at2"/>
<accession>A0A1M5RP83</accession>